<comment type="caution">
    <text evidence="1">The sequence shown here is derived from an EMBL/GenBank/DDBJ whole genome shotgun (WGS) entry which is preliminary data.</text>
</comment>
<dbReference type="Proteomes" id="UP000290649">
    <property type="component" value="Unassembled WGS sequence"/>
</dbReference>
<gene>
    <name evidence="1" type="ORF">DS745_01995</name>
</gene>
<organism evidence="1 2">
    <name type="scientific">Anaerobacillus alkaliphilus</name>
    <dbReference type="NCBI Taxonomy" id="1548597"/>
    <lineage>
        <taxon>Bacteria</taxon>
        <taxon>Bacillati</taxon>
        <taxon>Bacillota</taxon>
        <taxon>Bacilli</taxon>
        <taxon>Bacillales</taxon>
        <taxon>Bacillaceae</taxon>
        <taxon>Anaerobacillus</taxon>
    </lineage>
</organism>
<keyword evidence="2" id="KW-1185">Reference proteome</keyword>
<evidence type="ECO:0000313" key="1">
    <source>
        <dbReference type="EMBL" id="RXJ04181.1"/>
    </source>
</evidence>
<dbReference type="EMBL" id="QOUX01000001">
    <property type="protein sequence ID" value="RXJ04181.1"/>
    <property type="molecule type" value="Genomic_DNA"/>
</dbReference>
<reference evidence="1 2" key="1">
    <citation type="journal article" date="2019" name="Int. J. Syst. Evol. Microbiol.">
        <title>Anaerobacillus alkaliphilus sp. nov., a novel alkaliphilic and moderately halophilic bacterium.</title>
        <authorList>
            <person name="Borsodi A.K."/>
            <person name="Aszalos J.M."/>
            <person name="Bihari P."/>
            <person name="Nagy I."/>
            <person name="Schumann P."/>
            <person name="Sproer C."/>
            <person name="Kovacs A.L."/>
            <person name="Boka K."/>
            <person name="Dobosy P."/>
            <person name="Ovari M."/>
            <person name="Szili-Kovacs T."/>
            <person name="Toth E."/>
        </authorList>
    </citation>
    <scope>NUCLEOTIDE SEQUENCE [LARGE SCALE GENOMIC DNA]</scope>
    <source>
        <strain evidence="1 2">B16-10</strain>
    </source>
</reference>
<sequence>MSLEWFDRVCSEMQDNLESICEDYDELGHMRIDRAAKHPKIEFFVEFEDEDREVFSTLFFDPHNEEFYMEEFDLTTGETFRQILPDIEEILDAVHETFHNFMDNELEDIEEDDEDIYDEDDEDIYDDDDDIDDEEQVYTDGGEYDVIVDVEWTTPEVLAYSYLDEVEVTYKFGVVKETGDGILHRVNRIYTEDDEMIEDETNFIFSKEEAGAIIELIENNMDVMEGFDPS</sequence>
<proteinExistence type="predicted"/>
<protein>
    <submittedName>
        <fullName evidence="1">Uncharacterized protein</fullName>
    </submittedName>
</protein>
<accession>A0A4Q0W061</accession>
<dbReference type="RefSeq" id="WP_129076530.1">
    <property type="nucleotide sequence ID" value="NZ_QOUX01000001.1"/>
</dbReference>
<dbReference type="AlphaFoldDB" id="A0A4Q0W061"/>
<dbReference type="OrthoDB" id="2964701at2"/>
<name>A0A4Q0W061_9BACI</name>
<evidence type="ECO:0000313" key="2">
    <source>
        <dbReference type="Proteomes" id="UP000290649"/>
    </source>
</evidence>